<evidence type="ECO:0000313" key="6">
    <source>
        <dbReference type="Proteomes" id="UP001152797"/>
    </source>
</evidence>
<proteinExistence type="predicted"/>
<keyword evidence="1" id="KW-0677">Repeat</keyword>
<reference evidence="3" key="1">
    <citation type="submission" date="2022-10" db="EMBL/GenBank/DDBJ databases">
        <authorList>
            <person name="Chen Y."/>
            <person name="Dougan E. K."/>
            <person name="Chan C."/>
            <person name="Rhodes N."/>
            <person name="Thang M."/>
        </authorList>
    </citation>
    <scope>NUCLEOTIDE SEQUENCE</scope>
</reference>
<evidence type="ECO:0000256" key="2">
    <source>
        <dbReference type="SAM" id="MobiDB-lite"/>
    </source>
</evidence>
<feature type="region of interest" description="Disordered" evidence="2">
    <location>
        <begin position="870"/>
        <end position="891"/>
    </location>
</feature>
<dbReference type="EMBL" id="CAMXCT010002595">
    <property type="protein sequence ID" value="CAI3999211.1"/>
    <property type="molecule type" value="Genomic_DNA"/>
</dbReference>
<evidence type="ECO:0000313" key="3">
    <source>
        <dbReference type="EMBL" id="CAI3999211.1"/>
    </source>
</evidence>
<dbReference type="InterPro" id="IPR011990">
    <property type="entry name" value="TPR-like_helical_dom_sf"/>
</dbReference>
<comment type="caution">
    <text evidence="3">The sequence shown here is derived from an EMBL/GenBank/DDBJ whole genome shotgun (WGS) entry which is preliminary data.</text>
</comment>
<feature type="non-terminal residue" evidence="3">
    <location>
        <position position="1"/>
    </location>
</feature>
<sequence>MVAAGDFQDSHRQEALKLVKGTLDRPEAAKDPQFAKVLMGGSSSLVRLAAMLEDVDLAPLVLGLLCTSKPAANKLEQISGNLASLISNKGAAHSEPTRALAAELLLHIQGSAPEVGNDITHAPVKPKAGQLSDLLERCEGIAAHEESMEAALRTQLEEGINRGLKALEPHGVHVREARQMATGRLKDGGFCRRTFLGPCRPSHGVMLQLRPLDPPVASNGHAATNGHAVTNGHANGHGVPGATGHAQAQAARRNGRRKAPNASIKGLLEAQQWGAALWVLEDPSMKSAERLQACNGCISACGRASFWTQAMWLMNGMKAMVRMPAPTAVSVSAVILACERAYQWDMVLNLLERGRLDRLLRDQAPEVKEGRTGRQRAAELAMLTAACRACDVADQWRSSLELLPKMLAGSSLEPNVFTFGTAFQICSHGQGQQALRWYQEMRRLSLEPGIISHNQVMRALTSSQLWEKSLDLLAGAEQEALQRSEVTVSSAVKNDLRWAQVIQVLRDARRRSVQSNEIIAGSAFTTAARDTTFPWQCASATLAAEMFEGLQPNVFSCTAALKACTAWREVFALYPLLAATKPSRLDELVAFHNMADSCEKSEEVTPGIWSRVLQLLDRDLRENALQADHISSHHLTAAAASGGGWRLAVHMALEQMKDHLDVDGQGIVASKVATGNWQLALSLAPDGHFKDLCTALDQISHWPLALQLLMDQTEQRSLPLDRAYDLAVSFYLVNLVQAAKLVQCCTRAGVNELPPVDFQHFEAAFARFRGAREALGNHVRSCESLHENIERQLRDLQTARPKVEPHVYKEKLLAAESLYAEVKVQREQFAAADAEAKEKTKKAEASTSKMKTLNEELRRYDQELHDLRTQRRDKESKAATLRSKANVPGLEDRKRQIQSDIDRNLEEAHKLQVVGRRVQQGEDGYLTEGQSREQKISEISAKLNELKRHHQSLLQKQKEFNIDPIALGNEASQLETEASRLDETIGQLEFKQREAERARLDASSDASRESEDARIARDHSSHLASRLASAERDAKAQLASLQPMIQEQHAGWQRLMQQQRSLDEDQRTLGNKLLETTLSATTEVQAREQVAAILQDLVKSLLNCASALQACGEEPAVDSGAAATDGFDDFLQEVPAGGARAEVDIFGGEEPEVFKGPRPAV</sequence>
<dbReference type="EMBL" id="CAMXCT020002595">
    <property type="protein sequence ID" value="CAL1152586.1"/>
    <property type="molecule type" value="Genomic_DNA"/>
</dbReference>
<reference evidence="4" key="2">
    <citation type="submission" date="2024-04" db="EMBL/GenBank/DDBJ databases">
        <authorList>
            <person name="Chen Y."/>
            <person name="Shah S."/>
            <person name="Dougan E. K."/>
            <person name="Thang M."/>
            <person name="Chan C."/>
        </authorList>
    </citation>
    <scope>NUCLEOTIDE SEQUENCE [LARGE SCALE GENOMIC DNA]</scope>
</reference>
<evidence type="ECO:0000313" key="5">
    <source>
        <dbReference type="EMBL" id="CAL4786523.1"/>
    </source>
</evidence>
<evidence type="ECO:0000256" key="1">
    <source>
        <dbReference type="ARBA" id="ARBA00022737"/>
    </source>
</evidence>
<feature type="region of interest" description="Disordered" evidence="2">
    <location>
        <begin position="234"/>
        <end position="260"/>
    </location>
</feature>
<dbReference type="EMBL" id="CAMXCT030002595">
    <property type="protein sequence ID" value="CAL4786523.1"/>
    <property type="molecule type" value="Genomic_DNA"/>
</dbReference>
<dbReference type="Proteomes" id="UP001152797">
    <property type="component" value="Unassembled WGS sequence"/>
</dbReference>
<dbReference type="PANTHER" id="PTHR47447">
    <property type="entry name" value="OS03G0856100 PROTEIN"/>
    <property type="match status" value="1"/>
</dbReference>
<gene>
    <name evidence="3" type="ORF">C1SCF055_LOCUS25434</name>
</gene>
<accession>A0A9P1CXJ6</accession>
<organism evidence="3">
    <name type="scientific">Cladocopium goreaui</name>
    <dbReference type="NCBI Taxonomy" id="2562237"/>
    <lineage>
        <taxon>Eukaryota</taxon>
        <taxon>Sar</taxon>
        <taxon>Alveolata</taxon>
        <taxon>Dinophyceae</taxon>
        <taxon>Suessiales</taxon>
        <taxon>Symbiodiniaceae</taxon>
        <taxon>Cladocopium</taxon>
    </lineage>
</organism>
<keyword evidence="6" id="KW-1185">Reference proteome</keyword>
<evidence type="ECO:0000313" key="4">
    <source>
        <dbReference type="EMBL" id="CAL1152586.1"/>
    </source>
</evidence>
<dbReference type="PANTHER" id="PTHR47447:SF17">
    <property type="entry name" value="OS12G0638900 PROTEIN"/>
    <property type="match status" value="1"/>
</dbReference>
<feature type="region of interest" description="Disordered" evidence="2">
    <location>
        <begin position="994"/>
        <end position="1021"/>
    </location>
</feature>
<dbReference type="Gene3D" id="1.25.40.10">
    <property type="entry name" value="Tetratricopeptide repeat domain"/>
    <property type="match status" value="2"/>
</dbReference>
<protein>
    <submittedName>
        <fullName evidence="5">PX domain-containing protein</fullName>
    </submittedName>
</protein>
<dbReference type="OrthoDB" id="10454118at2759"/>
<name>A0A9P1CXJ6_9DINO</name>
<dbReference type="AlphaFoldDB" id="A0A9P1CXJ6"/>